<comment type="caution">
    <text evidence="1">The sequence shown here is derived from an EMBL/GenBank/DDBJ whole genome shotgun (WGS) entry which is preliminary data.</text>
</comment>
<name>A0A9P5PXX3_9AGAR</name>
<dbReference type="EMBL" id="JADNRY010000044">
    <property type="protein sequence ID" value="KAF9070175.1"/>
    <property type="molecule type" value="Genomic_DNA"/>
</dbReference>
<dbReference type="Proteomes" id="UP000772434">
    <property type="component" value="Unassembled WGS sequence"/>
</dbReference>
<dbReference type="Gene3D" id="2.30.29.110">
    <property type="match status" value="1"/>
</dbReference>
<evidence type="ECO:0000313" key="2">
    <source>
        <dbReference type="Proteomes" id="UP000772434"/>
    </source>
</evidence>
<reference evidence="1" key="1">
    <citation type="submission" date="2020-11" db="EMBL/GenBank/DDBJ databases">
        <authorList>
            <consortium name="DOE Joint Genome Institute"/>
            <person name="Ahrendt S."/>
            <person name="Riley R."/>
            <person name="Andreopoulos W."/>
            <person name="Labutti K."/>
            <person name="Pangilinan J."/>
            <person name="Ruiz-Duenas F.J."/>
            <person name="Barrasa J.M."/>
            <person name="Sanchez-Garcia M."/>
            <person name="Camarero S."/>
            <person name="Miyauchi S."/>
            <person name="Serrano A."/>
            <person name="Linde D."/>
            <person name="Babiker R."/>
            <person name="Drula E."/>
            <person name="Ayuso-Fernandez I."/>
            <person name="Pacheco R."/>
            <person name="Padilla G."/>
            <person name="Ferreira P."/>
            <person name="Barriuso J."/>
            <person name="Kellner H."/>
            <person name="Castanera R."/>
            <person name="Alfaro M."/>
            <person name="Ramirez L."/>
            <person name="Pisabarro A.G."/>
            <person name="Kuo A."/>
            <person name="Tritt A."/>
            <person name="Lipzen A."/>
            <person name="He G."/>
            <person name="Yan M."/>
            <person name="Ng V."/>
            <person name="Cullen D."/>
            <person name="Martin F."/>
            <person name="Rosso M.-N."/>
            <person name="Henrissat B."/>
            <person name="Hibbett D."/>
            <person name="Martinez A.T."/>
            <person name="Grigoriev I.V."/>
        </authorList>
    </citation>
    <scope>NUCLEOTIDE SEQUENCE</scope>
    <source>
        <strain evidence="1">AH 40177</strain>
    </source>
</reference>
<accession>A0A9P5PXX3</accession>
<dbReference type="OrthoDB" id="3066214at2759"/>
<proteinExistence type="predicted"/>
<organism evidence="1 2">
    <name type="scientific">Rhodocollybia butyracea</name>
    <dbReference type="NCBI Taxonomy" id="206335"/>
    <lineage>
        <taxon>Eukaryota</taxon>
        <taxon>Fungi</taxon>
        <taxon>Dikarya</taxon>
        <taxon>Basidiomycota</taxon>
        <taxon>Agaricomycotina</taxon>
        <taxon>Agaricomycetes</taxon>
        <taxon>Agaricomycetidae</taxon>
        <taxon>Agaricales</taxon>
        <taxon>Marasmiineae</taxon>
        <taxon>Omphalotaceae</taxon>
        <taxon>Rhodocollybia</taxon>
    </lineage>
</organism>
<keyword evidence="2" id="KW-1185">Reference proteome</keyword>
<dbReference type="AlphaFoldDB" id="A0A9P5PXX3"/>
<gene>
    <name evidence="1" type="ORF">BDP27DRAFT_649025</name>
</gene>
<evidence type="ECO:0000313" key="1">
    <source>
        <dbReference type="EMBL" id="KAF9070175.1"/>
    </source>
</evidence>
<protein>
    <submittedName>
        <fullName evidence="1">Uncharacterized protein</fullName>
    </submittedName>
</protein>
<sequence>MRRKRARWSIYLSSLTVSKKNVARHQRAYGISLLPFSMAGLESAIRLLLRPSDSIVCFVECFSAYADGQDTSHSSNNDSTNSRHKRIVVVVTHRDEINGWEEGSVFVLKPKLFSAATIKELEIHRVFPIYGDFTMTMAQMRQETLDLSRLSVNEFRSGFKVTIHPGHTLIGSEPLDLATYDITGLKNVLAECRRLKELSGSFPSTVPY</sequence>